<reference evidence="2" key="1">
    <citation type="journal article" date="2012" name="Nat. Genet.">
        <title>Whole-genome sequence of Schistosoma haematobium.</title>
        <authorList>
            <person name="Young N.D."/>
            <person name="Jex A.R."/>
            <person name="Li B."/>
            <person name="Liu S."/>
            <person name="Yang L."/>
            <person name="Xiong Z."/>
            <person name="Li Y."/>
            <person name="Cantacessi C."/>
            <person name="Hall R.S."/>
            <person name="Xu X."/>
            <person name="Chen F."/>
            <person name="Wu X."/>
            <person name="Zerlotini A."/>
            <person name="Oliveira G."/>
            <person name="Hofmann A."/>
            <person name="Zhang G."/>
            <person name="Fang X."/>
            <person name="Kang Y."/>
            <person name="Campbell B.E."/>
            <person name="Loukas A."/>
            <person name="Ranganathan S."/>
            <person name="Rollinson D."/>
            <person name="Rinaldi G."/>
            <person name="Brindley P.J."/>
            <person name="Yang H."/>
            <person name="Wang J."/>
            <person name="Wang J."/>
            <person name="Gasser R.B."/>
        </authorList>
    </citation>
    <scope>NUCLEOTIDE SEQUENCE [LARGE SCALE GENOMIC DNA]</scope>
</reference>
<dbReference type="AlphaFoldDB" id="A0A094ZPH5"/>
<dbReference type="KEGG" id="shx:MS3_00008260"/>
<dbReference type="RefSeq" id="XP_051065206.1">
    <property type="nucleotide sequence ID" value="XM_051216617.1"/>
</dbReference>
<proteinExistence type="predicted"/>
<dbReference type="InterPro" id="IPR027901">
    <property type="entry name" value="CFAP90"/>
</dbReference>
<reference evidence="1" key="4">
    <citation type="journal article" date="2022" name="PLoS Pathog.">
        <title>Chromosome-level genome of Schistosoma haematobium underpins genome-wide explorations of molecular variation.</title>
        <authorList>
            <person name="Stroehlein A.J."/>
            <person name="Korhonen P.K."/>
            <person name="Lee V.V."/>
            <person name="Ralph S.A."/>
            <person name="Mentink-Kane M."/>
            <person name="You H."/>
            <person name="McManus D.P."/>
            <person name="Tchuente L.T."/>
            <person name="Stothard J.R."/>
            <person name="Kaur P."/>
            <person name="Dudchenko O."/>
            <person name="Aiden E.L."/>
            <person name="Yang B."/>
            <person name="Yang H."/>
            <person name="Emery A.M."/>
            <person name="Webster B.L."/>
            <person name="Brindley P.J."/>
            <person name="Rollinson D."/>
            <person name="Chang B.C.H."/>
            <person name="Gasser R.B."/>
            <person name="Young N.D."/>
        </authorList>
    </citation>
    <scope>NUCLEOTIDE SEQUENCE</scope>
</reference>
<reference evidence="1" key="2">
    <citation type="journal article" date="2019" name="Gigascience">
        <title>High-quality Schistosoma haematobium genome achieved by single-molecule and long-range sequencing.</title>
        <authorList>
            <person name="Stroehlein A.J."/>
            <person name="Korhonen P.K."/>
            <person name="Chong T.M."/>
            <person name="Lim Y.L."/>
            <person name="Chan K.G."/>
            <person name="Webster B."/>
            <person name="Rollinson D."/>
            <person name="Brindley P.J."/>
            <person name="Gasser R.B."/>
            <person name="Young N.D."/>
        </authorList>
    </citation>
    <scope>NUCLEOTIDE SEQUENCE</scope>
</reference>
<dbReference type="Proteomes" id="UP000471633">
    <property type="component" value="Unassembled WGS sequence"/>
</dbReference>
<dbReference type="EMBL" id="KL250739">
    <property type="protein sequence ID" value="KGB36042.1"/>
    <property type="molecule type" value="Genomic_DNA"/>
</dbReference>
<dbReference type="Pfam" id="PF15074">
    <property type="entry name" value="CFAP90"/>
    <property type="match status" value="1"/>
</dbReference>
<organism evidence="2">
    <name type="scientific">Schistosoma haematobium</name>
    <name type="common">Blood fluke</name>
    <dbReference type="NCBI Taxonomy" id="6185"/>
    <lineage>
        <taxon>Eukaryota</taxon>
        <taxon>Metazoa</taxon>
        <taxon>Spiralia</taxon>
        <taxon>Lophotrochozoa</taxon>
        <taxon>Platyhelminthes</taxon>
        <taxon>Trematoda</taxon>
        <taxon>Digenea</taxon>
        <taxon>Strigeidida</taxon>
        <taxon>Schistosomatoidea</taxon>
        <taxon>Schistosomatidae</taxon>
        <taxon>Schistosoma</taxon>
    </lineage>
</organism>
<evidence type="ECO:0000313" key="1">
    <source>
        <dbReference type="EMBL" id="KAH9580990.1"/>
    </source>
</evidence>
<keyword evidence="3" id="KW-1185">Reference proteome</keyword>
<evidence type="ECO:0000313" key="2">
    <source>
        <dbReference type="EMBL" id="KGB36042.1"/>
    </source>
</evidence>
<dbReference type="PANTHER" id="PTHR34444:SF1">
    <property type="entry name" value="CILIA- AND FLAGELLA-ASSOCIATED PROTEIN 90"/>
    <property type="match status" value="1"/>
</dbReference>
<reference evidence="1" key="3">
    <citation type="submission" date="2021-06" db="EMBL/GenBank/DDBJ databases">
        <title>Chromosome-level genome assembly for S. haematobium.</title>
        <authorList>
            <person name="Stroehlein A.J."/>
        </authorList>
    </citation>
    <scope>NUCLEOTIDE SEQUENCE</scope>
</reference>
<protein>
    <submittedName>
        <fullName evidence="2">Uncharacterized protein C5orf49-like protein</fullName>
    </submittedName>
</protein>
<dbReference type="CTD" id="24591863"/>
<dbReference type="GeneID" id="24591863"/>
<sequence length="140" mass="16253">MTTPSELAQLDVVSNGETFHLEGHLCSLSAFSHVPTHRDLPKDRTYFNSSEKKQGNPCIYDSIFSKEDDFNPKLHRSDRRHDKLIGLEINQEEKSKDIPTLSSSIYGHRLNKNIENNDRKHVRIMLVESEFYRRNGIDLL</sequence>
<name>A0A094ZPH5_SCHHA</name>
<evidence type="ECO:0000313" key="3">
    <source>
        <dbReference type="Proteomes" id="UP000471633"/>
    </source>
</evidence>
<dbReference type="EMBL" id="AMPZ03000006">
    <property type="protein sequence ID" value="KAH9580990.1"/>
    <property type="molecule type" value="Genomic_DNA"/>
</dbReference>
<dbReference type="STRING" id="6185.A0A094ZPH5"/>
<dbReference type="PANTHER" id="PTHR34444">
    <property type="entry name" value="LOC361192"/>
    <property type="match status" value="1"/>
</dbReference>
<gene>
    <name evidence="1" type="ORF">MS3_00008260</name>
    <name evidence="2" type="ORF">MS3_04312</name>
</gene>
<accession>A0A094ZPH5</accession>